<comment type="subcellular location">
    <subcellularLocation>
        <location evidence="1">Cell envelope</location>
    </subcellularLocation>
</comment>
<name>A0A974GY25_SEDHY</name>
<evidence type="ECO:0000313" key="4">
    <source>
        <dbReference type="EMBL" id="NYB75685.1"/>
    </source>
</evidence>
<keyword evidence="5" id="KW-1185">Reference proteome</keyword>
<dbReference type="PANTHER" id="PTHR32347:SF14">
    <property type="entry name" value="EFFLUX SYSTEM COMPONENT YKNX-RELATED"/>
    <property type="match status" value="1"/>
</dbReference>
<accession>A0A974GY25</accession>
<dbReference type="GO" id="GO:0030313">
    <property type="term" value="C:cell envelope"/>
    <property type="evidence" value="ECO:0007669"/>
    <property type="project" value="UniProtKB-SubCell"/>
</dbReference>
<dbReference type="EMBL" id="JACBNQ010000026">
    <property type="protein sequence ID" value="NYB75685.1"/>
    <property type="molecule type" value="Genomic_DNA"/>
</dbReference>
<protein>
    <submittedName>
        <fullName evidence="4">Efflux RND transporter periplasmic adaptor subunit</fullName>
    </submittedName>
</protein>
<dbReference type="Proteomes" id="UP000611629">
    <property type="component" value="Unassembled WGS sequence"/>
</dbReference>
<dbReference type="RefSeq" id="WP_179239404.1">
    <property type="nucleotide sequence ID" value="NZ_JACBNQ010000026.1"/>
</dbReference>
<dbReference type="PROSITE" id="PS51257">
    <property type="entry name" value="PROKAR_LIPOPROTEIN"/>
    <property type="match status" value="1"/>
</dbReference>
<dbReference type="AlphaFoldDB" id="A0A974GY25"/>
<sequence>MILKKSILIFLIILLSLSMYGCTPKESAAPVEEIDLSQDKKIIESFGVVKAEDSMDIIIDFTSVVTDILVSNGQHIKLDEPILILDMSQYEVQVSDIKSQLNIAELEYEQIKLNSKDNQQTEMDKLKSNLEFAEKVYSTAVSEFNNNESLYKERAITEDTYNQSKKNLNESKNKVDNIKFEIRNTLDSINKKAESEIIEKAVQMENIMQLKSKLEALENKLNKQYIRENQIVSHYNNAVIYDIQYDTGHITDVSKKAFSIADLDSLIIEAEVVEEFIKDIQTGARVRIVPVADRMREYEGSVKYISQMAFKNNGETIVPIKISIDNNDSFLLPNYNIDVYIEAK</sequence>
<proteinExistence type="predicted"/>
<evidence type="ECO:0000256" key="3">
    <source>
        <dbReference type="SAM" id="Coils"/>
    </source>
</evidence>
<keyword evidence="2 3" id="KW-0175">Coiled coil</keyword>
<dbReference type="InterPro" id="IPR050465">
    <property type="entry name" value="UPF0194_transport"/>
</dbReference>
<comment type="caution">
    <text evidence="4">The sequence shown here is derived from an EMBL/GenBank/DDBJ whole genome shotgun (WGS) entry which is preliminary data.</text>
</comment>
<evidence type="ECO:0000256" key="2">
    <source>
        <dbReference type="ARBA" id="ARBA00023054"/>
    </source>
</evidence>
<gene>
    <name evidence="4" type="ORF">HZF24_16170</name>
</gene>
<organism evidence="4 5">
    <name type="scientific">Sedimentibacter hydroxybenzoicus DSM 7310</name>
    <dbReference type="NCBI Taxonomy" id="1123245"/>
    <lineage>
        <taxon>Bacteria</taxon>
        <taxon>Bacillati</taxon>
        <taxon>Bacillota</taxon>
        <taxon>Tissierellia</taxon>
        <taxon>Sedimentibacter</taxon>
    </lineage>
</organism>
<feature type="coiled-coil region" evidence="3">
    <location>
        <begin position="87"/>
        <end position="227"/>
    </location>
</feature>
<dbReference type="Gene3D" id="2.40.30.170">
    <property type="match status" value="1"/>
</dbReference>
<reference evidence="4" key="1">
    <citation type="submission" date="2020-07" db="EMBL/GenBank/DDBJ databases">
        <title>Genomic analysis of a strain of Sedimentibacter Hydroxybenzoicus DSM7310.</title>
        <authorList>
            <person name="Ma S."/>
        </authorList>
    </citation>
    <scope>NUCLEOTIDE SEQUENCE</scope>
    <source>
        <strain evidence="4">DSM 7310</strain>
    </source>
</reference>
<evidence type="ECO:0000313" key="5">
    <source>
        <dbReference type="Proteomes" id="UP000611629"/>
    </source>
</evidence>
<dbReference type="PANTHER" id="PTHR32347">
    <property type="entry name" value="EFFLUX SYSTEM COMPONENT YKNX-RELATED"/>
    <property type="match status" value="1"/>
</dbReference>
<evidence type="ECO:0000256" key="1">
    <source>
        <dbReference type="ARBA" id="ARBA00004196"/>
    </source>
</evidence>